<reference evidence="2" key="1">
    <citation type="journal article" date="2019" name="Int. J. Syst. Evol. Microbiol.">
        <title>The Global Catalogue of Microorganisms (GCM) 10K type strain sequencing project: providing services to taxonomists for standard genome sequencing and annotation.</title>
        <authorList>
            <consortium name="The Broad Institute Genomics Platform"/>
            <consortium name="The Broad Institute Genome Sequencing Center for Infectious Disease"/>
            <person name="Wu L."/>
            <person name="Ma J."/>
        </authorList>
    </citation>
    <scope>NUCLEOTIDE SEQUENCE [LARGE SCALE GENOMIC DNA]</scope>
    <source>
        <strain evidence="2">KCTC 42866</strain>
    </source>
</reference>
<proteinExistence type="predicted"/>
<accession>A0ABW5MS39</accession>
<dbReference type="Proteomes" id="UP001597461">
    <property type="component" value="Unassembled WGS sequence"/>
</dbReference>
<name>A0ABW5MS39_9SPHI</name>
<evidence type="ECO:0008006" key="3">
    <source>
        <dbReference type="Google" id="ProtNLM"/>
    </source>
</evidence>
<keyword evidence="2" id="KW-1185">Reference proteome</keyword>
<sequence length="42" mass="4658">MKTLNLQSLSEPGAKQKKVEQFSISSICCDMRAVTCMCCCIQ</sequence>
<gene>
    <name evidence="1" type="ORF">ACFSR6_22525</name>
</gene>
<dbReference type="RefSeq" id="WP_379083262.1">
    <property type="nucleotide sequence ID" value="NZ_JBHULL010000044.1"/>
</dbReference>
<evidence type="ECO:0000313" key="1">
    <source>
        <dbReference type="EMBL" id="MFD2585289.1"/>
    </source>
</evidence>
<dbReference type="EMBL" id="JBHULL010000044">
    <property type="protein sequence ID" value="MFD2585289.1"/>
    <property type="molecule type" value="Genomic_DNA"/>
</dbReference>
<organism evidence="1 2">
    <name type="scientific">Pedobacter vanadiisoli</name>
    <dbReference type="NCBI Taxonomy" id="1761975"/>
    <lineage>
        <taxon>Bacteria</taxon>
        <taxon>Pseudomonadati</taxon>
        <taxon>Bacteroidota</taxon>
        <taxon>Sphingobacteriia</taxon>
        <taxon>Sphingobacteriales</taxon>
        <taxon>Sphingobacteriaceae</taxon>
        <taxon>Pedobacter</taxon>
    </lineage>
</organism>
<evidence type="ECO:0000313" key="2">
    <source>
        <dbReference type="Proteomes" id="UP001597461"/>
    </source>
</evidence>
<comment type="caution">
    <text evidence="1">The sequence shown here is derived from an EMBL/GenBank/DDBJ whole genome shotgun (WGS) entry which is preliminary data.</text>
</comment>
<protein>
    <recommendedName>
        <fullName evidence="3">Natural product</fullName>
    </recommendedName>
</protein>